<gene>
    <name evidence="2" type="ORF">AVEN_242574_1</name>
</gene>
<comment type="caution">
    <text evidence="2">The sequence shown here is derived from an EMBL/GenBank/DDBJ whole genome shotgun (WGS) entry which is preliminary data.</text>
</comment>
<dbReference type="Proteomes" id="UP000499080">
    <property type="component" value="Unassembled WGS sequence"/>
</dbReference>
<evidence type="ECO:0000256" key="1">
    <source>
        <dbReference type="SAM" id="MobiDB-lite"/>
    </source>
</evidence>
<name>A0A4Y2T8R1_ARAVE</name>
<sequence length="109" mass="11525">MSEDGRSCSSLSEASDSADSSRNDPWLAAIGSSRKHTEDDVMKHFLPPTTDSQHCGAIPVSISLHPVLFIASCCVLPKPLDAPDVANTVPDRRTQVSPPSPPSSKTVGQ</sequence>
<feature type="region of interest" description="Disordered" evidence="1">
    <location>
        <begin position="1"/>
        <end position="50"/>
    </location>
</feature>
<organism evidence="2 3">
    <name type="scientific">Araneus ventricosus</name>
    <name type="common">Orbweaver spider</name>
    <name type="synonym">Epeira ventricosa</name>
    <dbReference type="NCBI Taxonomy" id="182803"/>
    <lineage>
        <taxon>Eukaryota</taxon>
        <taxon>Metazoa</taxon>
        <taxon>Ecdysozoa</taxon>
        <taxon>Arthropoda</taxon>
        <taxon>Chelicerata</taxon>
        <taxon>Arachnida</taxon>
        <taxon>Araneae</taxon>
        <taxon>Araneomorphae</taxon>
        <taxon>Entelegynae</taxon>
        <taxon>Araneoidea</taxon>
        <taxon>Araneidae</taxon>
        <taxon>Araneus</taxon>
    </lineage>
</organism>
<reference evidence="2 3" key="1">
    <citation type="journal article" date="2019" name="Sci. Rep.">
        <title>Orb-weaving spider Araneus ventricosus genome elucidates the spidroin gene catalogue.</title>
        <authorList>
            <person name="Kono N."/>
            <person name="Nakamura H."/>
            <person name="Ohtoshi R."/>
            <person name="Moran D.A.P."/>
            <person name="Shinohara A."/>
            <person name="Yoshida Y."/>
            <person name="Fujiwara M."/>
            <person name="Mori M."/>
            <person name="Tomita M."/>
            <person name="Arakawa K."/>
        </authorList>
    </citation>
    <scope>NUCLEOTIDE SEQUENCE [LARGE SCALE GENOMIC DNA]</scope>
</reference>
<evidence type="ECO:0000313" key="2">
    <source>
        <dbReference type="EMBL" id="GBN96591.1"/>
    </source>
</evidence>
<feature type="compositionally biased region" description="Low complexity" evidence="1">
    <location>
        <begin position="7"/>
        <end position="20"/>
    </location>
</feature>
<accession>A0A4Y2T8R1</accession>
<evidence type="ECO:0000313" key="3">
    <source>
        <dbReference type="Proteomes" id="UP000499080"/>
    </source>
</evidence>
<proteinExistence type="predicted"/>
<dbReference type="EMBL" id="BGPR01026677">
    <property type="protein sequence ID" value="GBN96591.1"/>
    <property type="molecule type" value="Genomic_DNA"/>
</dbReference>
<feature type="region of interest" description="Disordered" evidence="1">
    <location>
        <begin position="82"/>
        <end position="109"/>
    </location>
</feature>
<keyword evidence="3" id="KW-1185">Reference proteome</keyword>
<dbReference type="AlphaFoldDB" id="A0A4Y2T8R1"/>
<protein>
    <submittedName>
        <fullName evidence="2">Uncharacterized protein</fullName>
    </submittedName>
</protein>